<dbReference type="Proteomes" id="UP000242875">
    <property type="component" value="Unassembled WGS sequence"/>
</dbReference>
<dbReference type="GO" id="GO:0032991">
    <property type="term" value="C:protein-containing complex"/>
    <property type="evidence" value="ECO:0007669"/>
    <property type="project" value="UniProtKB-ARBA"/>
</dbReference>
<dbReference type="InterPro" id="IPR013212">
    <property type="entry name" value="Mad3/Bub1_I"/>
</dbReference>
<dbReference type="OrthoDB" id="248495at2759"/>
<evidence type="ECO:0000313" key="4">
    <source>
        <dbReference type="Proteomes" id="UP000242875"/>
    </source>
</evidence>
<gene>
    <name evidence="3" type="ORF">BZG36_02402</name>
</gene>
<feature type="compositionally biased region" description="Basic and acidic residues" evidence="1">
    <location>
        <begin position="387"/>
        <end position="398"/>
    </location>
</feature>
<dbReference type="PANTHER" id="PTHR14030:SF4">
    <property type="entry name" value="BUB1 KINASE, ISOFORM A-RELATED"/>
    <property type="match status" value="1"/>
</dbReference>
<organism evidence="3 4">
    <name type="scientific">Bifiguratus adelaidae</name>
    <dbReference type="NCBI Taxonomy" id="1938954"/>
    <lineage>
        <taxon>Eukaryota</taxon>
        <taxon>Fungi</taxon>
        <taxon>Fungi incertae sedis</taxon>
        <taxon>Mucoromycota</taxon>
        <taxon>Mucoromycotina</taxon>
        <taxon>Endogonomycetes</taxon>
        <taxon>Endogonales</taxon>
        <taxon>Endogonales incertae sedis</taxon>
        <taxon>Bifiguratus</taxon>
    </lineage>
</organism>
<dbReference type="PANTHER" id="PTHR14030">
    <property type="entry name" value="MITOTIC CHECKPOINT SERINE/THREONINE-PROTEIN KINASE BUB1"/>
    <property type="match status" value="1"/>
</dbReference>
<dbReference type="InterPro" id="IPR012572">
    <property type="entry name" value="Mad3/Bub1_II"/>
</dbReference>
<dbReference type="Gene3D" id="1.25.40.430">
    <property type="match status" value="1"/>
</dbReference>
<dbReference type="EMBL" id="MVBO01000042">
    <property type="protein sequence ID" value="OZJ04382.1"/>
    <property type="molecule type" value="Genomic_DNA"/>
</dbReference>
<sequence length="473" mass="53074">MFGFGILGKLAGNRSPLQPKHTKETLGGGSGTKGYTGGYYASENEDDPLALSYAYLTEQHRLGQENAADFSKVARVAEETAVKLLNDPRYKRDPRYLQVWLYFAEHATIPKPEIFDFLFSNDIGVASALLYEQYALALEEADTEFEEVIAIYLRGIDRRAQPLDRLVSSYKSYCERMGVDMTRITRSPRPQHRSTISLPQHWPIKAHISGSMHKIAASDVYDSVKDSVGSTPFQKSQFNDGSIMVESPLVSRGLKRTRSLVESDSENQDKGQAHSVPSFSVFRDDTNSAEDTHRQTISKGRRPEVLKVDLRLMYNGDVEYCFEEIRALRYVKPSSTSRDEEADTPVSSSEEDEQGIIESSQTTYHDLEVQLGEGSQFRSETENLTNHSERSADSDSRHRTPASPTIHTKAAMADIISIFNGPLNSEKQDAEANQQQLYDDDYSGNVVLANGHAAANKQFINIYRDEDDMSNHL</sequence>
<dbReference type="InterPro" id="IPR015661">
    <property type="entry name" value="Bub1/Mad3"/>
</dbReference>
<dbReference type="GO" id="GO:0004672">
    <property type="term" value="F:protein kinase activity"/>
    <property type="evidence" value="ECO:0007669"/>
    <property type="project" value="TreeGrafter"/>
</dbReference>
<keyword evidence="4" id="KW-1185">Reference proteome</keyword>
<protein>
    <recommendedName>
        <fullName evidence="2">BUB1 N-terminal domain-containing protein</fullName>
    </recommendedName>
</protein>
<dbReference type="SMART" id="SM00777">
    <property type="entry name" value="Mad3_BUB1_I"/>
    <property type="match status" value="1"/>
</dbReference>
<accession>A0A261Y1A2</accession>
<dbReference type="Pfam" id="PF08311">
    <property type="entry name" value="Mad3_BUB1_I"/>
    <property type="match status" value="1"/>
</dbReference>
<dbReference type="AlphaFoldDB" id="A0A261Y1A2"/>
<dbReference type="GO" id="GO:0051754">
    <property type="term" value="P:meiotic sister chromatid cohesion, centromeric"/>
    <property type="evidence" value="ECO:0007669"/>
    <property type="project" value="TreeGrafter"/>
</dbReference>
<evidence type="ECO:0000259" key="2">
    <source>
        <dbReference type="PROSITE" id="PS51489"/>
    </source>
</evidence>
<evidence type="ECO:0000256" key="1">
    <source>
        <dbReference type="SAM" id="MobiDB-lite"/>
    </source>
</evidence>
<feature type="region of interest" description="Disordered" evidence="1">
    <location>
        <begin position="256"/>
        <end position="299"/>
    </location>
</feature>
<comment type="caution">
    <text evidence="3">The sequence shown here is derived from an EMBL/GenBank/DDBJ whole genome shotgun (WGS) entry which is preliminary data.</text>
</comment>
<feature type="domain" description="BUB1 N-terminal" evidence="2">
    <location>
        <begin position="38"/>
        <end position="194"/>
    </location>
</feature>
<proteinExistence type="predicted"/>
<feature type="compositionally biased region" description="Polar residues" evidence="1">
    <location>
        <begin position="376"/>
        <end position="386"/>
    </location>
</feature>
<evidence type="ECO:0000313" key="3">
    <source>
        <dbReference type="EMBL" id="OZJ04382.1"/>
    </source>
</evidence>
<dbReference type="PROSITE" id="PS51489">
    <property type="entry name" value="BUB1_N"/>
    <property type="match status" value="1"/>
</dbReference>
<feature type="compositionally biased region" description="Basic and acidic residues" evidence="1">
    <location>
        <begin position="282"/>
        <end position="294"/>
    </location>
</feature>
<reference evidence="3 4" key="1">
    <citation type="journal article" date="2017" name="Mycologia">
        <title>Bifiguratus adelaidae, gen. et sp. nov., a new member of Mucoromycotina in endophytic and soil-dwelling habitats.</title>
        <authorList>
            <person name="Torres-Cruz T.J."/>
            <person name="Billingsley Tobias T.L."/>
            <person name="Almatruk M."/>
            <person name="Hesse C."/>
            <person name="Kuske C.R."/>
            <person name="Desiro A."/>
            <person name="Benucci G.M."/>
            <person name="Bonito G."/>
            <person name="Stajich J.E."/>
            <person name="Dunlap C."/>
            <person name="Arnold A.E."/>
            <person name="Porras-Alfaro A."/>
        </authorList>
    </citation>
    <scope>NUCLEOTIDE SEQUENCE [LARGE SCALE GENOMIC DNA]</scope>
    <source>
        <strain evidence="3 4">AZ0501</strain>
    </source>
</reference>
<name>A0A261Y1A2_9FUNG</name>
<dbReference type="Pfam" id="PF08171">
    <property type="entry name" value="Mad3_BUB1_II"/>
    <property type="match status" value="1"/>
</dbReference>
<dbReference type="GO" id="GO:0007094">
    <property type="term" value="P:mitotic spindle assembly checkpoint signaling"/>
    <property type="evidence" value="ECO:0007669"/>
    <property type="project" value="InterPro"/>
</dbReference>
<feature type="region of interest" description="Disordered" evidence="1">
    <location>
        <begin position="333"/>
        <end position="405"/>
    </location>
</feature>